<reference evidence="2 3" key="1">
    <citation type="journal article" date="2024" name="G3 (Bethesda)">
        <title>Genome assembly of Hibiscus sabdariffa L. provides insights into metabolisms of medicinal natural products.</title>
        <authorList>
            <person name="Kim T."/>
        </authorList>
    </citation>
    <scope>NUCLEOTIDE SEQUENCE [LARGE SCALE GENOMIC DNA]</scope>
    <source>
        <strain evidence="2">TK-2024</strain>
        <tissue evidence="2">Old leaves</tissue>
    </source>
</reference>
<proteinExistence type="predicted"/>
<dbReference type="Proteomes" id="UP001472677">
    <property type="component" value="Unassembled WGS sequence"/>
</dbReference>
<accession>A0ABR2DY23</accession>
<name>A0ABR2DY23_9ROSI</name>
<feature type="compositionally biased region" description="Polar residues" evidence="1">
    <location>
        <begin position="38"/>
        <end position="49"/>
    </location>
</feature>
<feature type="compositionally biased region" description="Low complexity" evidence="1">
    <location>
        <begin position="50"/>
        <end position="70"/>
    </location>
</feature>
<protein>
    <submittedName>
        <fullName evidence="2">Uncharacterized protein</fullName>
    </submittedName>
</protein>
<gene>
    <name evidence="2" type="ORF">V6N12_061780</name>
</gene>
<organism evidence="2 3">
    <name type="scientific">Hibiscus sabdariffa</name>
    <name type="common">roselle</name>
    <dbReference type="NCBI Taxonomy" id="183260"/>
    <lineage>
        <taxon>Eukaryota</taxon>
        <taxon>Viridiplantae</taxon>
        <taxon>Streptophyta</taxon>
        <taxon>Embryophyta</taxon>
        <taxon>Tracheophyta</taxon>
        <taxon>Spermatophyta</taxon>
        <taxon>Magnoliopsida</taxon>
        <taxon>eudicotyledons</taxon>
        <taxon>Gunneridae</taxon>
        <taxon>Pentapetalae</taxon>
        <taxon>rosids</taxon>
        <taxon>malvids</taxon>
        <taxon>Malvales</taxon>
        <taxon>Malvaceae</taxon>
        <taxon>Malvoideae</taxon>
        <taxon>Hibiscus</taxon>
    </lineage>
</organism>
<feature type="region of interest" description="Disordered" evidence="1">
    <location>
        <begin position="38"/>
        <end position="85"/>
    </location>
</feature>
<dbReference type="EMBL" id="JBBPBM010000021">
    <property type="protein sequence ID" value="KAK8548876.1"/>
    <property type="molecule type" value="Genomic_DNA"/>
</dbReference>
<comment type="caution">
    <text evidence="2">The sequence shown here is derived from an EMBL/GenBank/DDBJ whole genome shotgun (WGS) entry which is preliminary data.</text>
</comment>
<sequence length="115" mass="12305">MVSEVLYPAGYSSAATAGGGSGSAKPFTNKTVSIKSSLNKTPNFQQLNHSSSSTNPSSDSSVSVTASSVTRRNQHHMATRSKSGVFKPKALYTELNLTEPKNVHQAMNTAEWRDE</sequence>
<evidence type="ECO:0000313" key="3">
    <source>
        <dbReference type="Proteomes" id="UP001472677"/>
    </source>
</evidence>
<feature type="region of interest" description="Disordered" evidence="1">
    <location>
        <begin position="10"/>
        <end position="29"/>
    </location>
</feature>
<keyword evidence="3" id="KW-1185">Reference proteome</keyword>
<evidence type="ECO:0000256" key="1">
    <source>
        <dbReference type="SAM" id="MobiDB-lite"/>
    </source>
</evidence>
<evidence type="ECO:0000313" key="2">
    <source>
        <dbReference type="EMBL" id="KAK8548876.1"/>
    </source>
</evidence>